<comment type="caution">
    <text evidence="2">The sequence shown here is derived from an EMBL/GenBank/DDBJ whole genome shotgun (WGS) entry which is preliminary data.</text>
</comment>
<evidence type="ECO:0000313" key="2">
    <source>
        <dbReference type="EMBL" id="GAA2905935.1"/>
    </source>
</evidence>
<name>A0ABN3W813_9ACTN</name>
<sequence>MGRIEKALGLLRSDTEVQPSEMAELLIRHGRAAEAVAGMPSLAEQHAADRRHGAATPTDHNWNNPPLWTGRLCRSAPRLKQHQRVMSRRLGRTGSGQSSGGGRADDTGPEPVADTADADEGS</sequence>
<evidence type="ECO:0000256" key="1">
    <source>
        <dbReference type="SAM" id="MobiDB-lite"/>
    </source>
</evidence>
<feature type="compositionally biased region" description="Basic residues" evidence="1">
    <location>
        <begin position="77"/>
        <end position="91"/>
    </location>
</feature>
<feature type="compositionally biased region" description="Gly residues" evidence="1">
    <location>
        <begin position="93"/>
        <end position="102"/>
    </location>
</feature>
<dbReference type="Proteomes" id="UP001501423">
    <property type="component" value="Unassembled WGS sequence"/>
</dbReference>
<feature type="region of interest" description="Disordered" evidence="1">
    <location>
        <begin position="45"/>
        <end position="122"/>
    </location>
</feature>
<dbReference type="EMBL" id="BAAAVA010000001">
    <property type="protein sequence ID" value="GAA2905935.1"/>
    <property type="molecule type" value="Genomic_DNA"/>
</dbReference>
<organism evidence="2 3">
    <name type="scientific">Streptomyces erythrogriseus</name>
    <dbReference type="NCBI Taxonomy" id="284027"/>
    <lineage>
        <taxon>Bacteria</taxon>
        <taxon>Bacillati</taxon>
        <taxon>Actinomycetota</taxon>
        <taxon>Actinomycetes</taxon>
        <taxon>Kitasatosporales</taxon>
        <taxon>Streptomycetaceae</taxon>
        <taxon>Streptomyces</taxon>
        <taxon>Streptomyces griseoincarnatus group</taxon>
    </lineage>
</organism>
<reference evidence="2 3" key="1">
    <citation type="journal article" date="2019" name="Int. J. Syst. Evol. Microbiol.">
        <title>The Global Catalogue of Microorganisms (GCM) 10K type strain sequencing project: providing services to taxonomists for standard genome sequencing and annotation.</title>
        <authorList>
            <consortium name="The Broad Institute Genomics Platform"/>
            <consortium name="The Broad Institute Genome Sequencing Center for Infectious Disease"/>
            <person name="Wu L."/>
            <person name="Ma J."/>
        </authorList>
    </citation>
    <scope>NUCLEOTIDE SEQUENCE [LARGE SCALE GENOMIC DNA]</scope>
    <source>
        <strain evidence="2 3">JCM 9650</strain>
    </source>
</reference>
<proteinExistence type="predicted"/>
<protein>
    <submittedName>
        <fullName evidence="2">Uncharacterized protein</fullName>
    </submittedName>
</protein>
<evidence type="ECO:0000313" key="3">
    <source>
        <dbReference type="Proteomes" id="UP001501423"/>
    </source>
</evidence>
<keyword evidence="3" id="KW-1185">Reference proteome</keyword>
<gene>
    <name evidence="2" type="ORF">GCM10010478_00420</name>
</gene>
<accession>A0ABN3W813</accession>